<feature type="region of interest" description="Disordered" evidence="5">
    <location>
        <begin position="191"/>
        <end position="230"/>
    </location>
</feature>
<dbReference type="EMBL" id="JAXCGZ010014162">
    <property type="protein sequence ID" value="KAK7071619.1"/>
    <property type="molecule type" value="Genomic_DNA"/>
</dbReference>
<feature type="transmembrane region" description="Helical" evidence="6">
    <location>
        <begin position="78"/>
        <end position="97"/>
    </location>
</feature>
<feature type="compositionally biased region" description="Low complexity" evidence="5">
    <location>
        <begin position="216"/>
        <end position="228"/>
    </location>
</feature>
<evidence type="ECO:0000256" key="4">
    <source>
        <dbReference type="ARBA" id="ARBA00023136"/>
    </source>
</evidence>
<sequence length="680" mass="77938">MCGLFAYHLWYKNYTIKAFLVSSVVCFVISILAIILIIYALVNRREHYYYIVQQAEKQPWYKPYNATTDSEHQLTVSVSANLLVGFIFEFLLAVWSVKIGWRGIRSEEFSSRSRDLLPDDLQSIVSTQHDGQRVPLAALYQLIQAHPELLGSKAIGNSLGSPWTMGIDDRPTHRSMDYQERVSRYLSHAIENQNPSISRSPSLIQGEPQGESHENPSSSEGRGSPSSSADTALMLPELKVSAVDESSTAVNKTKQNKPEIIEELANTHITKVRMKTGELKSKAPVPKDTNENKENVTKLVVRETDHNQIKSSSEISKEEENQKTKNKEKRSQANEDNKKITEEIETKRESQLTEKLTYQEENHRKKKKEKRTKEKAESSTSKINQDVLETAPVQEEIHHEKHLETKTSSGINNENHSQLLTKQVYGKDKEESISLQNERPQKHRKKNEKQSNTVENDKNPSQYLAEQANGKEEEENRSLHNEKSEKHKKKKNEKQDNVIENDKNTLQLKTEQKIEKEENGSKRLHNEVSNEKSEKQGKKKHEKKSNVVDEEPKNNMEYETARKEKKKHKKREKHEPSKTSTTTHEKQGATDTLVKISTQDKKQATETLLQIPARDKKEETDTSVQLSEACMNTTDISEVNKKSISIVDETLENANKNNITEQVISIKPPCEFQDNEAERK</sequence>
<feature type="compositionally biased region" description="Basic residues" evidence="5">
    <location>
        <begin position="563"/>
        <end position="572"/>
    </location>
</feature>
<feature type="compositionally biased region" description="Polar residues" evidence="5">
    <location>
        <begin position="191"/>
        <end position="203"/>
    </location>
</feature>
<accession>A0AAN9A291</accession>
<gene>
    <name evidence="7" type="ORF">SK128_027479</name>
</gene>
<keyword evidence="8" id="KW-1185">Reference proteome</keyword>
<feature type="compositionally biased region" description="Basic and acidic residues" evidence="5">
    <location>
        <begin position="544"/>
        <end position="562"/>
    </location>
</feature>
<evidence type="ECO:0000313" key="7">
    <source>
        <dbReference type="EMBL" id="KAK7071619.1"/>
    </source>
</evidence>
<dbReference type="GO" id="GO:0016020">
    <property type="term" value="C:membrane"/>
    <property type="evidence" value="ECO:0007669"/>
    <property type="project" value="UniProtKB-SubCell"/>
</dbReference>
<feature type="compositionally biased region" description="Basic and acidic residues" evidence="5">
    <location>
        <begin position="510"/>
        <end position="536"/>
    </location>
</feature>
<reference evidence="7 8" key="1">
    <citation type="submission" date="2023-11" db="EMBL/GenBank/DDBJ databases">
        <title>Halocaridina rubra genome assembly.</title>
        <authorList>
            <person name="Smith C."/>
        </authorList>
    </citation>
    <scope>NUCLEOTIDE SEQUENCE [LARGE SCALE GENOMIC DNA]</scope>
    <source>
        <strain evidence="7">EP-1</strain>
        <tissue evidence="7">Whole</tissue>
    </source>
</reference>
<keyword evidence="3 6" id="KW-1133">Transmembrane helix</keyword>
<feature type="compositionally biased region" description="Basic and acidic residues" evidence="5">
    <location>
        <begin position="573"/>
        <end position="588"/>
    </location>
</feature>
<evidence type="ECO:0000256" key="3">
    <source>
        <dbReference type="ARBA" id="ARBA00022989"/>
    </source>
</evidence>
<dbReference type="Pfam" id="PF04103">
    <property type="entry name" value="CD20"/>
    <property type="match status" value="1"/>
</dbReference>
<dbReference type="Proteomes" id="UP001381693">
    <property type="component" value="Unassembled WGS sequence"/>
</dbReference>
<dbReference type="InterPro" id="IPR007237">
    <property type="entry name" value="CD20-like"/>
</dbReference>
<comment type="subcellular location">
    <subcellularLocation>
        <location evidence="1">Membrane</location>
        <topology evidence="1">Multi-pass membrane protein</topology>
    </subcellularLocation>
</comment>
<feature type="compositionally biased region" description="Basic and acidic residues" evidence="5">
    <location>
        <begin position="315"/>
        <end position="363"/>
    </location>
</feature>
<evidence type="ECO:0000256" key="1">
    <source>
        <dbReference type="ARBA" id="ARBA00004141"/>
    </source>
</evidence>
<feature type="transmembrane region" description="Helical" evidence="6">
    <location>
        <begin position="18"/>
        <end position="42"/>
    </location>
</feature>
<keyword evidence="2 6" id="KW-0812">Transmembrane</keyword>
<feature type="compositionally biased region" description="Basic and acidic residues" evidence="5">
    <location>
        <begin position="395"/>
        <end position="405"/>
    </location>
</feature>
<evidence type="ECO:0000256" key="6">
    <source>
        <dbReference type="SAM" id="Phobius"/>
    </source>
</evidence>
<feature type="compositionally biased region" description="Basic and acidic residues" evidence="5">
    <location>
        <begin position="493"/>
        <end position="503"/>
    </location>
</feature>
<evidence type="ECO:0000256" key="5">
    <source>
        <dbReference type="SAM" id="MobiDB-lite"/>
    </source>
</evidence>
<feature type="compositionally biased region" description="Basic and acidic residues" evidence="5">
    <location>
        <begin position="469"/>
        <end position="485"/>
    </location>
</feature>
<feature type="region of interest" description="Disordered" evidence="5">
    <location>
        <begin position="273"/>
        <end position="626"/>
    </location>
</feature>
<organism evidence="7 8">
    <name type="scientific">Halocaridina rubra</name>
    <name type="common">Hawaiian red shrimp</name>
    <dbReference type="NCBI Taxonomy" id="373956"/>
    <lineage>
        <taxon>Eukaryota</taxon>
        <taxon>Metazoa</taxon>
        <taxon>Ecdysozoa</taxon>
        <taxon>Arthropoda</taxon>
        <taxon>Crustacea</taxon>
        <taxon>Multicrustacea</taxon>
        <taxon>Malacostraca</taxon>
        <taxon>Eumalacostraca</taxon>
        <taxon>Eucarida</taxon>
        <taxon>Decapoda</taxon>
        <taxon>Pleocyemata</taxon>
        <taxon>Caridea</taxon>
        <taxon>Atyoidea</taxon>
        <taxon>Atyidae</taxon>
        <taxon>Halocaridina</taxon>
    </lineage>
</organism>
<dbReference type="AlphaFoldDB" id="A0AAN9A291"/>
<evidence type="ECO:0000256" key="2">
    <source>
        <dbReference type="ARBA" id="ARBA00022692"/>
    </source>
</evidence>
<protein>
    <submittedName>
        <fullName evidence="7">Uncharacterized protein</fullName>
    </submittedName>
</protein>
<name>A0AAN9A291_HALRR</name>
<feature type="compositionally biased region" description="Polar residues" evidence="5">
    <location>
        <begin position="406"/>
        <end position="421"/>
    </location>
</feature>
<feature type="compositionally biased region" description="Basic and acidic residues" evidence="5">
    <location>
        <begin position="288"/>
        <end position="308"/>
    </location>
</feature>
<feature type="compositionally biased region" description="Polar residues" evidence="5">
    <location>
        <begin position="450"/>
        <end position="464"/>
    </location>
</feature>
<keyword evidence="4 6" id="KW-0472">Membrane</keyword>
<evidence type="ECO:0000313" key="8">
    <source>
        <dbReference type="Proteomes" id="UP001381693"/>
    </source>
</evidence>
<comment type="caution">
    <text evidence="7">The sequence shown here is derived from an EMBL/GenBank/DDBJ whole genome shotgun (WGS) entry which is preliminary data.</text>
</comment>
<proteinExistence type="predicted"/>